<proteinExistence type="predicted"/>
<dbReference type="OrthoDB" id="2359405at2759"/>
<protein>
    <recommendedName>
        <fullName evidence="1">DUF7709 domain-containing protein</fullName>
    </recommendedName>
</protein>
<name>A0A197JH93_9FUNG</name>
<dbReference type="STRING" id="1314771.A0A197JH93"/>
<dbReference type="Pfam" id="PF24813">
    <property type="entry name" value="DUF7709"/>
    <property type="match status" value="1"/>
</dbReference>
<dbReference type="AlphaFoldDB" id="A0A197JH93"/>
<feature type="domain" description="DUF7709" evidence="1">
    <location>
        <begin position="3"/>
        <end position="95"/>
    </location>
</feature>
<dbReference type="EMBL" id="KV442109">
    <property type="protein sequence ID" value="OAQ23759.1"/>
    <property type="molecule type" value="Genomic_DNA"/>
</dbReference>
<organism evidence="2 3">
    <name type="scientific">Linnemannia elongata AG-77</name>
    <dbReference type="NCBI Taxonomy" id="1314771"/>
    <lineage>
        <taxon>Eukaryota</taxon>
        <taxon>Fungi</taxon>
        <taxon>Fungi incertae sedis</taxon>
        <taxon>Mucoromycota</taxon>
        <taxon>Mortierellomycotina</taxon>
        <taxon>Mortierellomycetes</taxon>
        <taxon>Mortierellales</taxon>
        <taxon>Mortierellaceae</taxon>
        <taxon>Linnemannia</taxon>
    </lineage>
</organism>
<reference evidence="2 3" key="1">
    <citation type="submission" date="2016-05" db="EMBL/GenBank/DDBJ databases">
        <title>Genome sequencing reveals origins of a unique bacterial endosymbiosis in the earliest lineages of terrestrial Fungi.</title>
        <authorList>
            <consortium name="DOE Joint Genome Institute"/>
            <person name="Uehling J."/>
            <person name="Gryganskyi A."/>
            <person name="Hameed K."/>
            <person name="Tschaplinski T."/>
            <person name="Misztal P."/>
            <person name="Wu S."/>
            <person name="Desiro A."/>
            <person name="Vande Pol N."/>
            <person name="Du Z.-Y."/>
            <person name="Zienkiewicz A."/>
            <person name="Zienkiewicz K."/>
            <person name="Morin E."/>
            <person name="Tisserant E."/>
            <person name="Splivallo R."/>
            <person name="Hainaut M."/>
            <person name="Henrissat B."/>
            <person name="Ohm R."/>
            <person name="Kuo A."/>
            <person name="Yan J."/>
            <person name="Lipzen A."/>
            <person name="Nolan M."/>
            <person name="Labutti K."/>
            <person name="Barry K."/>
            <person name="Goldstein A."/>
            <person name="Labbe J."/>
            <person name="Schadt C."/>
            <person name="Tuskan G."/>
            <person name="Grigoriev I."/>
            <person name="Martin F."/>
            <person name="Vilgalys R."/>
            <person name="Bonito G."/>
        </authorList>
    </citation>
    <scope>NUCLEOTIDE SEQUENCE [LARGE SCALE GENOMIC DNA]</scope>
    <source>
        <strain evidence="2 3">AG-77</strain>
    </source>
</reference>
<evidence type="ECO:0000313" key="3">
    <source>
        <dbReference type="Proteomes" id="UP000078512"/>
    </source>
</evidence>
<accession>A0A197JH93</accession>
<evidence type="ECO:0000259" key="1">
    <source>
        <dbReference type="Pfam" id="PF24813"/>
    </source>
</evidence>
<gene>
    <name evidence="2" type="ORF">K457DRAFT_24739</name>
</gene>
<keyword evidence="3" id="KW-1185">Reference proteome</keyword>
<dbReference type="Proteomes" id="UP000078512">
    <property type="component" value="Unassembled WGS sequence"/>
</dbReference>
<evidence type="ECO:0000313" key="2">
    <source>
        <dbReference type="EMBL" id="OAQ23759.1"/>
    </source>
</evidence>
<dbReference type="InterPro" id="IPR056126">
    <property type="entry name" value="DUF7709"/>
</dbReference>
<sequence length="242" mass="26664">MSDLANINKKILADGESLPEVMLKDGSKVQTGTVATMLHNVTRYNDGARGDIEKELELSIPTLVKVGLFDLFPAEEWIAGTNAGRRFVGTKALEFFARFVVSEQTTLISGDENRYHFKVINYSTSRSGTEQVSPVYQGPMTVRTPFIYRNTTWSKPLTDAQKAAVIAVATFPWQDSADSSNAYMEVILPSNAQGYFAFSTDWHILSGFISSSGTPEEFVTAIVPVCLENGVLRGLMEFIDVV</sequence>